<evidence type="ECO:0000256" key="1">
    <source>
        <dbReference type="SAM" id="MobiDB-lite"/>
    </source>
</evidence>
<dbReference type="EMBL" id="CP086322">
    <property type="protein sequence ID" value="UQA94816.1"/>
    <property type="molecule type" value="Genomic_DNA"/>
</dbReference>
<dbReference type="RefSeq" id="WP_248865668.1">
    <property type="nucleotide sequence ID" value="NZ_CP086322.1"/>
</dbReference>
<evidence type="ECO:0000313" key="3">
    <source>
        <dbReference type="Proteomes" id="UP000830115"/>
    </source>
</evidence>
<dbReference type="Proteomes" id="UP000830115">
    <property type="component" value="Chromosome"/>
</dbReference>
<reference evidence="2" key="1">
    <citation type="submission" date="2021-10" db="EMBL/GenBank/DDBJ databases">
        <title>Streptomyces nigrumlapis sp.nov.,an antimicrobial producing actinobacterium isolated from Black Gobi rocks.</title>
        <authorList>
            <person name="Wen Y."/>
            <person name="Zhang W."/>
            <person name="Liu X.G."/>
        </authorList>
    </citation>
    <scope>NUCLEOTIDE SEQUENCE</scope>
    <source>
        <strain evidence="2">ST13-2-2</strain>
    </source>
</reference>
<keyword evidence="3" id="KW-1185">Reference proteome</keyword>
<sequence>MTRQGFEVEMADPTVVYSEGRTGLPICDARLATVNPHRLASASTAYTPDFRRPPRHDLAVKEPRRCR</sequence>
<gene>
    <name evidence="2" type="ORF">K9S39_25795</name>
</gene>
<feature type="region of interest" description="Disordered" evidence="1">
    <location>
        <begin position="45"/>
        <end position="67"/>
    </location>
</feature>
<feature type="compositionally biased region" description="Basic and acidic residues" evidence="1">
    <location>
        <begin position="49"/>
        <end position="67"/>
    </location>
</feature>
<name>A0ABY4MEN1_9ACTN</name>
<organism evidence="2 3">
    <name type="scientific">Streptomyces halobius</name>
    <dbReference type="NCBI Taxonomy" id="2879846"/>
    <lineage>
        <taxon>Bacteria</taxon>
        <taxon>Bacillati</taxon>
        <taxon>Actinomycetota</taxon>
        <taxon>Actinomycetes</taxon>
        <taxon>Kitasatosporales</taxon>
        <taxon>Streptomycetaceae</taxon>
        <taxon>Streptomyces</taxon>
    </lineage>
</organism>
<evidence type="ECO:0000313" key="2">
    <source>
        <dbReference type="EMBL" id="UQA94816.1"/>
    </source>
</evidence>
<proteinExistence type="predicted"/>
<accession>A0ABY4MEN1</accession>
<protein>
    <submittedName>
        <fullName evidence="2">Uncharacterized protein</fullName>
    </submittedName>
</protein>